<keyword evidence="2" id="KW-1185">Reference proteome</keyword>
<evidence type="ECO:0000313" key="2">
    <source>
        <dbReference type="Proteomes" id="UP001175228"/>
    </source>
</evidence>
<organism evidence="1 2">
    <name type="scientific">Armillaria luteobubalina</name>
    <dbReference type="NCBI Taxonomy" id="153913"/>
    <lineage>
        <taxon>Eukaryota</taxon>
        <taxon>Fungi</taxon>
        <taxon>Dikarya</taxon>
        <taxon>Basidiomycota</taxon>
        <taxon>Agaricomycotina</taxon>
        <taxon>Agaricomycetes</taxon>
        <taxon>Agaricomycetidae</taxon>
        <taxon>Agaricales</taxon>
        <taxon>Marasmiineae</taxon>
        <taxon>Physalacriaceae</taxon>
        <taxon>Armillaria</taxon>
    </lineage>
</organism>
<dbReference type="EMBL" id="JAUEPU010000045">
    <property type="protein sequence ID" value="KAK0486768.1"/>
    <property type="molecule type" value="Genomic_DNA"/>
</dbReference>
<proteinExistence type="predicted"/>
<evidence type="ECO:0000313" key="1">
    <source>
        <dbReference type="EMBL" id="KAK0486768.1"/>
    </source>
</evidence>
<comment type="caution">
    <text evidence="1">The sequence shown here is derived from an EMBL/GenBank/DDBJ whole genome shotgun (WGS) entry which is preliminary data.</text>
</comment>
<gene>
    <name evidence="1" type="ORF">EDD18DRAFT_664753</name>
</gene>
<protein>
    <submittedName>
        <fullName evidence="1">Uncharacterized protein</fullName>
    </submittedName>
</protein>
<reference evidence="1" key="1">
    <citation type="submission" date="2023-06" db="EMBL/GenBank/DDBJ databases">
        <authorList>
            <consortium name="Lawrence Berkeley National Laboratory"/>
            <person name="Ahrendt S."/>
            <person name="Sahu N."/>
            <person name="Indic B."/>
            <person name="Wong-Bajracharya J."/>
            <person name="Merenyi Z."/>
            <person name="Ke H.-M."/>
            <person name="Monk M."/>
            <person name="Kocsube S."/>
            <person name="Drula E."/>
            <person name="Lipzen A."/>
            <person name="Balint B."/>
            <person name="Henrissat B."/>
            <person name="Andreopoulos B."/>
            <person name="Martin F.M."/>
            <person name="Harder C.B."/>
            <person name="Rigling D."/>
            <person name="Ford K.L."/>
            <person name="Foster G.D."/>
            <person name="Pangilinan J."/>
            <person name="Papanicolaou A."/>
            <person name="Barry K."/>
            <person name="LaButti K."/>
            <person name="Viragh M."/>
            <person name="Koriabine M."/>
            <person name="Yan M."/>
            <person name="Riley R."/>
            <person name="Champramary S."/>
            <person name="Plett K.L."/>
            <person name="Tsai I.J."/>
            <person name="Slot J."/>
            <person name="Sipos G."/>
            <person name="Plett J."/>
            <person name="Nagy L.G."/>
            <person name="Grigoriev I.V."/>
        </authorList>
    </citation>
    <scope>NUCLEOTIDE SEQUENCE</scope>
    <source>
        <strain evidence="1">HWK02</strain>
    </source>
</reference>
<accession>A0AA39PLY7</accession>
<dbReference type="Proteomes" id="UP001175228">
    <property type="component" value="Unassembled WGS sequence"/>
</dbReference>
<sequence>MKTRPVAQKSMKTEAYVWQVTNSRQSNQTLTPDSFCSVDTSLHQSSLTSTRLGTAACCLKCTPSRLVTCLCEIIMTYVPFTDPPLDHLAKQSDLFTRTLSINTYLFILSADLTWGTTHSPSLYSHGEGLFSSHPFEHATSRLRRPISLAPQHYTSLKTSCMLAEQADVGRILPVYKTCRCATFLQHSFSHDLVITIELTRTFVEV</sequence>
<dbReference type="AlphaFoldDB" id="A0AA39PLY7"/>
<name>A0AA39PLY7_9AGAR</name>